<proteinExistence type="predicted"/>
<evidence type="ECO:0000313" key="1">
    <source>
        <dbReference type="EMBL" id="UMB70651.1"/>
    </source>
</evidence>
<organism evidence="1 2">
    <name type="scientific">Mycobacterium paraterrae</name>
    <dbReference type="NCBI Taxonomy" id="577492"/>
    <lineage>
        <taxon>Bacteria</taxon>
        <taxon>Bacillati</taxon>
        <taxon>Actinomycetota</taxon>
        <taxon>Actinomycetes</taxon>
        <taxon>Mycobacteriales</taxon>
        <taxon>Mycobacteriaceae</taxon>
        <taxon>Mycobacterium</taxon>
    </lineage>
</organism>
<keyword evidence="2" id="KW-1185">Reference proteome</keyword>
<dbReference type="RefSeq" id="WP_240262413.1">
    <property type="nucleotide sequence ID" value="NZ_CP092488.2"/>
</dbReference>
<sequence>MRYDDPPLPYPNLVRAFNAAISSVLAGAVLPPISAMFDPPLTLALLDVAYAAREERPTQYLVARACAAFATYAADQDVRQAPQGARLRHIEANI</sequence>
<dbReference type="EMBL" id="CP092488">
    <property type="protein sequence ID" value="UMB70651.1"/>
    <property type="molecule type" value="Genomic_DNA"/>
</dbReference>
<reference evidence="1" key="1">
    <citation type="submission" date="2022-08" db="EMBL/GenBank/DDBJ databases">
        <title>Whole genome sequencing of non-tuberculosis mycobacteria type-strains.</title>
        <authorList>
            <person name="Igarashi Y."/>
            <person name="Osugi A."/>
            <person name="Mitarai S."/>
        </authorList>
    </citation>
    <scope>NUCLEOTIDE SEQUENCE</scope>
    <source>
        <strain evidence="1">DSM 45127</strain>
    </source>
</reference>
<name>A0ABY3VMJ0_9MYCO</name>
<evidence type="ECO:0000313" key="2">
    <source>
        <dbReference type="Proteomes" id="UP001055336"/>
    </source>
</evidence>
<protein>
    <submittedName>
        <fullName evidence="1">Uncharacterized protein</fullName>
    </submittedName>
</protein>
<accession>A0ABY3VMJ0</accession>
<dbReference type="Proteomes" id="UP001055336">
    <property type="component" value="Chromosome"/>
</dbReference>
<gene>
    <name evidence="1" type="ORF">MKK62_04880</name>
</gene>